<proteinExistence type="predicted"/>
<keyword evidence="1" id="KW-1133">Transmembrane helix</keyword>
<dbReference type="OrthoDB" id="695518at2759"/>
<dbReference type="Pfam" id="PF00078">
    <property type="entry name" value="RVT_1"/>
    <property type="match status" value="1"/>
</dbReference>
<gene>
    <name evidence="3" type="ORF">GUJ93_ZPchr0013g34123</name>
</gene>
<dbReference type="Proteomes" id="UP000729402">
    <property type="component" value="Unassembled WGS sequence"/>
</dbReference>
<reference evidence="3" key="2">
    <citation type="submission" date="2021-02" db="EMBL/GenBank/DDBJ databases">
        <authorList>
            <person name="Kimball J.A."/>
            <person name="Haas M.W."/>
            <person name="Macchietto M."/>
            <person name="Kono T."/>
            <person name="Duquette J."/>
            <person name="Shao M."/>
        </authorList>
    </citation>
    <scope>NUCLEOTIDE SEQUENCE</scope>
    <source>
        <tissue evidence="3">Fresh leaf tissue</tissue>
    </source>
</reference>
<evidence type="ECO:0000256" key="1">
    <source>
        <dbReference type="SAM" id="Phobius"/>
    </source>
</evidence>
<accession>A0A8J5X1Z7</accession>
<dbReference type="PANTHER" id="PTHR33116">
    <property type="entry name" value="REVERSE TRANSCRIPTASE ZINC-BINDING DOMAIN-CONTAINING PROTEIN-RELATED-RELATED"/>
    <property type="match status" value="1"/>
</dbReference>
<dbReference type="InterPro" id="IPR000477">
    <property type="entry name" value="RT_dom"/>
</dbReference>
<dbReference type="PANTHER" id="PTHR33116:SF87">
    <property type="entry name" value="OS01G0158850 PROTEIN"/>
    <property type="match status" value="1"/>
</dbReference>
<name>A0A8J5X1Z7_ZIZPA</name>
<dbReference type="AlphaFoldDB" id="A0A8J5X1Z7"/>
<evidence type="ECO:0000313" key="4">
    <source>
        <dbReference type="Proteomes" id="UP000729402"/>
    </source>
</evidence>
<feature type="domain" description="Reverse transcriptase" evidence="2">
    <location>
        <begin position="1"/>
        <end position="162"/>
    </location>
</feature>
<evidence type="ECO:0000259" key="2">
    <source>
        <dbReference type="PROSITE" id="PS50878"/>
    </source>
</evidence>
<protein>
    <recommendedName>
        <fullName evidence="2">Reverse transcriptase domain-containing protein</fullName>
    </recommendedName>
</protein>
<dbReference type="PROSITE" id="PS50878">
    <property type="entry name" value="RT_POL"/>
    <property type="match status" value="1"/>
</dbReference>
<keyword evidence="1" id="KW-0472">Membrane</keyword>
<sequence>MHRKSFPVKWIDWIKQTVEGGRVDININGELGGYFKTFKGLRQGDPLSPLLFNLVADALSELLLRAQERGRLRGVVPHLVRDGLVNLQYADDTILFMEYNDQNIVALKFLLYCFESMSGMKISYQKSEVFTVGVHREEAERVADKFNCKLGDFPLTYLGIPVSGSKPSVTDFKASRVWWISWKKDSLLGSVAIFPMGAELFLLILASALSRCIPWR</sequence>
<organism evidence="3 4">
    <name type="scientific">Zizania palustris</name>
    <name type="common">Northern wild rice</name>
    <dbReference type="NCBI Taxonomy" id="103762"/>
    <lineage>
        <taxon>Eukaryota</taxon>
        <taxon>Viridiplantae</taxon>
        <taxon>Streptophyta</taxon>
        <taxon>Embryophyta</taxon>
        <taxon>Tracheophyta</taxon>
        <taxon>Spermatophyta</taxon>
        <taxon>Magnoliopsida</taxon>
        <taxon>Liliopsida</taxon>
        <taxon>Poales</taxon>
        <taxon>Poaceae</taxon>
        <taxon>BOP clade</taxon>
        <taxon>Oryzoideae</taxon>
        <taxon>Oryzeae</taxon>
        <taxon>Zizaniinae</taxon>
        <taxon>Zizania</taxon>
    </lineage>
</organism>
<feature type="transmembrane region" description="Helical" evidence="1">
    <location>
        <begin position="186"/>
        <end position="209"/>
    </location>
</feature>
<comment type="caution">
    <text evidence="3">The sequence shown here is derived from an EMBL/GenBank/DDBJ whole genome shotgun (WGS) entry which is preliminary data.</text>
</comment>
<keyword evidence="4" id="KW-1185">Reference proteome</keyword>
<reference evidence="3" key="1">
    <citation type="journal article" date="2021" name="bioRxiv">
        <title>Whole Genome Assembly and Annotation of Northern Wild Rice, Zizania palustris L., Supports a Whole Genome Duplication in the Zizania Genus.</title>
        <authorList>
            <person name="Haas M."/>
            <person name="Kono T."/>
            <person name="Macchietto M."/>
            <person name="Millas R."/>
            <person name="McGilp L."/>
            <person name="Shao M."/>
            <person name="Duquette J."/>
            <person name="Hirsch C.N."/>
            <person name="Kimball J."/>
        </authorList>
    </citation>
    <scope>NUCLEOTIDE SEQUENCE</scope>
    <source>
        <tissue evidence="3">Fresh leaf tissue</tissue>
    </source>
</reference>
<dbReference type="EMBL" id="JAAALK010000079">
    <property type="protein sequence ID" value="KAG8097938.1"/>
    <property type="molecule type" value="Genomic_DNA"/>
</dbReference>
<keyword evidence="1" id="KW-0812">Transmembrane</keyword>
<evidence type="ECO:0000313" key="3">
    <source>
        <dbReference type="EMBL" id="KAG8097938.1"/>
    </source>
</evidence>